<dbReference type="HOGENOM" id="CLU_1343405_0_0_1"/>
<name>W4KMD5_HETIT</name>
<protein>
    <submittedName>
        <fullName evidence="2">Uncharacterized protein</fullName>
    </submittedName>
</protein>
<dbReference type="InParanoid" id="W4KMD5"/>
<dbReference type="KEGG" id="hir:HETIRDRAFT_145080"/>
<dbReference type="EMBL" id="KI925454">
    <property type="protein sequence ID" value="ETW86540.1"/>
    <property type="molecule type" value="Genomic_DNA"/>
</dbReference>
<organism evidence="2 3">
    <name type="scientific">Heterobasidion irregulare (strain TC 32-1)</name>
    <dbReference type="NCBI Taxonomy" id="747525"/>
    <lineage>
        <taxon>Eukaryota</taxon>
        <taxon>Fungi</taxon>
        <taxon>Dikarya</taxon>
        <taxon>Basidiomycota</taxon>
        <taxon>Agaricomycotina</taxon>
        <taxon>Agaricomycetes</taxon>
        <taxon>Russulales</taxon>
        <taxon>Bondarzewiaceae</taxon>
        <taxon>Heterobasidion</taxon>
        <taxon>Heterobasidion annosum species complex</taxon>
    </lineage>
</organism>
<sequence length="204" mass="22595">MLRYPRPSGAIQEGPEIRPRGEIFEFPYANLPQLESHAQPHWAILNAGMKLEHRTLAEMTALYEEVAGIYGVDLEEAQRFIGLIIQLNFQWRFATPPKGFTSQGVDITASGFAIPGPAIPRLGTVAPELAMPTVANARFQASIGTHRSIASNLLDNAKMATIRFLKSPKRSASSPEAVPSLRLPSPDRKRSRYSTKFNKKSRDP</sequence>
<evidence type="ECO:0000313" key="3">
    <source>
        <dbReference type="Proteomes" id="UP000030671"/>
    </source>
</evidence>
<feature type="compositionally biased region" description="Basic residues" evidence="1">
    <location>
        <begin position="189"/>
        <end position="204"/>
    </location>
</feature>
<evidence type="ECO:0000256" key="1">
    <source>
        <dbReference type="SAM" id="MobiDB-lite"/>
    </source>
</evidence>
<evidence type="ECO:0000313" key="2">
    <source>
        <dbReference type="EMBL" id="ETW86540.1"/>
    </source>
</evidence>
<keyword evidence="3" id="KW-1185">Reference proteome</keyword>
<dbReference type="AlphaFoldDB" id="W4KMD5"/>
<gene>
    <name evidence="2" type="ORF">HETIRDRAFT_145080</name>
</gene>
<reference evidence="2 3" key="1">
    <citation type="journal article" date="2012" name="New Phytol.">
        <title>Insight into trade-off between wood decay and parasitism from the genome of a fungal forest pathogen.</title>
        <authorList>
            <person name="Olson A."/>
            <person name="Aerts A."/>
            <person name="Asiegbu F."/>
            <person name="Belbahri L."/>
            <person name="Bouzid O."/>
            <person name="Broberg A."/>
            <person name="Canback B."/>
            <person name="Coutinho P.M."/>
            <person name="Cullen D."/>
            <person name="Dalman K."/>
            <person name="Deflorio G."/>
            <person name="van Diepen L.T."/>
            <person name="Dunand C."/>
            <person name="Duplessis S."/>
            <person name="Durling M."/>
            <person name="Gonthier P."/>
            <person name="Grimwood J."/>
            <person name="Fossdal C.G."/>
            <person name="Hansson D."/>
            <person name="Henrissat B."/>
            <person name="Hietala A."/>
            <person name="Himmelstrand K."/>
            <person name="Hoffmeister D."/>
            <person name="Hogberg N."/>
            <person name="James T.Y."/>
            <person name="Karlsson M."/>
            <person name="Kohler A."/>
            <person name="Kues U."/>
            <person name="Lee Y.H."/>
            <person name="Lin Y.C."/>
            <person name="Lind M."/>
            <person name="Lindquist E."/>
            <person name="Lombard V."/>
            <person name="Lucas S."/>
            <person name="Lunden K."/>
            <person name="Morin E."/>
            <person name="Murat C."/>
            <person name="Park J."/>
            <person name="Raffaello T."/>
            <person name="Rouze P."/>
            <person name="Salamov A."/>
            <person name="Schmutz J."/>
            <person name="Solheim H."/>
            <person name="Stahlberg J."/>
            <person name="Velez H."/>
            <person name="de Vries R.P."/>
            <person name="Wiebenga A."/>
            <person name="Woodward S."/>
            <person name="Yakovlev I."/>
            <person name="Garbelotto M."/>
            <person name="Martin F."/>
            <person name="Grigoriev I.V."/>
            <person name="Stenlid J."/>
        </authorList>
    </citation>
    <scope>NUCLEOTIDE SEQUENCE [LARGE SCALE GENOMIC DNA]</scope>
    <source>
        <strain evidence="2 3">TC 32-1</strain>
    </source>
</reference>
<dbReference type="RefSeq" id="XP_009540551.1">
    <property type="nucleotide sequence ID" value="XM_009542256.1"/>
</dbReference>
<dbReference type="Proteomes" id="UP000030671">
    <property type="component" value="Unassembled WGS sequence"/>
</dbReference>
<dbReference type="GeneID" id="20667058"/>
<feature type="region of interest" description="Disordered" evidence="1">
    <location>
        <begin position="166"/>
        <end position="204"/>
    </location>
</feature>
<proteinExistence type="predicted"/>
<accession>W4KMD5</accession>